<name>A0ABW3T0H5_9CAUL</name>
<dbReference type="Proteomes" id="UP001597216">
    <property type="component" value="Unassembled WGS sequence"/>
</dbReference>
<dbReference type="InterPro" id="IPR005025">
    <property type="entry name" value="FMN_Rdtase-like_dom"/>
</dbReference>
<evidence type="ECO:0000259" key="1">
    <source>
        <dbReference type="Pfam" id="PF03358"/>
    </source>
</evidence>
<accession>A0ABW3T0H5</accession>
<dbReference type="InterPro" id="IPR050712">
    <property type="entry name" value="NAD(P)H-dep_reductase"/>
</dbReference>
<proteinExistence type="predicted"/>
<dbReference type="PANTHER" id="PTHR30543:SF21">
    <property type="entry name" value="NAD(P)H-DEPENDENT FMN REDUCTASE LOT6"/>
    <property type="match status" value="1"/>
</dbReference>
<dbReference type="PANTHER" id="PTHR30543">
    <property type="entry name" value="CHROMATE REDUCTASE"/>
    <property type="match status" value="1"/>
</dbReference>
<evidence type="ECO:0000313" key="2">
    <source>
        <dbReference type="EMBL" id="MFD1190135.1"/>
    </source>
</evidence>
<dbReference type="EMBL" id="JBHTLQ010000009">
    <property type="protein sequence ID" value="MFD1190135.1"/>
    <property type="molecule type" value="Genomic_DNA"/>
</dbReference>
<dbReference type="InterPro" id="IPR029039">
    <property type="entry name" value="Flavoprotein-like_sf"/>
</dbReference>
<comment type="caution">
    <text evidence="2">The sequence shown here is derived from an EMBL/GenBank/DDBJ whole genome shotgun (WGS) entry which is preliminary data.</text>
</comment>
<dbReference type="Gene3D" id="3.40.50.360">
    <property type="match status" value="1"/>
</dbReference>
<dbReference type="SUPFAM" id="SSF52218">
    <property type="entry name" value="Flavoproteins"/>
    <property type="match status" value="1"/>
</dbReference>
<sequence>MTSSARRPKIIGIGGTIRPGSSTERALLVALRAAEADGAETTLLGGEFLARLPIFNPSAPETTPEQLELIEAVRMADGVIVASPGYHGSISGVIKNALDTLEALAKDERPYFTDRAVGCIITANGWQAAGTSLTTLRSVIHALRGWPTPYGAAFNATSSSFGPDGEPVDPKDAWQLATVGQQVLEFAKMRLAAQQ</sequence>
<gene>
    <name evidence="2" type="ORF">ACFQ27_06035</name>
</gene>
<keyword evidence="3" id="KW-1185">Reference proteome</keyword>
<reference evidence="3" key="1">
    <citation type="journal article" date="2019" name="Int. J. Syst. Evol. Microbiol.">
        <title>The Global Catalogue of Microorganisms (GCM) 10K type strain sequencing project: providing services to taxonomists for standard genome sequencing and annotation.</title>
        <authorList>
            <consortium name="The Broad Institute Genomics Platform"/>
            <consortium name="The Broad Institute Genome Sequencing Center for Infectious Disease"/>
            <person name="Wu L."/>
            <person name="Ma J."/>
        </authorList>
    </citation>
    <scope>NUCLEOTIDE SEQUENCE [LARGE SCALE GENOMIC DNA]</scope>
    <source>
        <strain evidence="3">CCUG 55074</strain>
    </source>
</reference>
<dbReference type="GO" id="GO:0016491">
    <property type="term" value="F:oxidoreductase activity"/>
    <property type="evidence" value="ECO:0007669"/>
    <property type="project" value="UniProtKB-KW"/>
</dbReference>
<evidence type="ECO:0000313" key="3">
    <source>
        <dbReference type="Proteomes" id="UP001597216"/>
    </source>
</evidence>
<keyword evidence="2" id="KW-0560">Oxidoreductase</keyword>
<feature type="domain" description="NADPH-dependent FMN reductase-like" evidence="1">
    <location>
        <begin position="8"/>
        <end position="150"/>
    </location>
</feature>
<dbReference type="EC" id="1.-.-.-" evidence="2"/>
<protein>
    <submittedName>
        <fullName evidence="2">NADPH-dependent FMN reductase</fullName>
        <ecNumber evidence="2">1.-.-.-</ecNumber>
    </submittedName>
</protein>
<dbReference type="RefSeq" id="WP_377352962.1">
    <property type="nucleotide sequence ID" value="NZ_JBHTLQ010000009.1"/>
</dbReference>
<dbReference type="Pfam" id="PF03358">
    <property type="entry name" value="FMN_red"/>
    <property type="match status" value="1"/>
</dbReference>
<organism evidence="2 3">
    <name type="scientific">Phenylobacterium conjunctum</name>
    <dbReference type="NCBI Taxonomy" id="1298959"/>
    <lineage>
        <taxon>Bacteria</taxon>
        <taxon>Pseudomonadati</taxon>
        <taxon>Pseudomonadota</taxon>
        <taxon>Alphaproteobacteria</taxon>
        <taxon>Caulobacterales</taxon>
        <taxon>Caulobacteraceae</taxon>
        <taxon>Phenylobacterium</taxon>
    </lineage>
</organism>